<dbReference type="Pfam" id="PF01370">
    <property type="entry name" value="Epimerase"/>
    <property type="match status" value="1"/>
</dbReference>
<dbReference type="EMBL" id="FNVN01000005">
    <property type="protein sequence ID" value="SEG62828.1"/>
    <property type="molecule type" value="Genomic_DNA"/>
</dbReference>
<dbReference type="EMBL" id="CP031313">
    <property type="protein sequence ID" value="QCC49385.1"/>
    <property type="molecule type" value="Genomic_DNA"/>
</dbReference>
<sequence>MTVLVVGGGFIGSPVVRQLVDRGESVVCLDRDAGAIPDVDGVEAVEADITDREAVAAAVEAADPDRIVHLAYMLAAEMERHPTRAMQVDCVGVDNVFNVAAEAGIERVVFASSSAVYGRPGNYEGTVSEDATIPAAFTEFPTYLYAATKQLNEYQARNYTAHTDLDVVCVRPSLVFGPGRGSGATKWASSFITDPARGETGHLPLRPDERLGMVYYRDVARLFVELALADAVAHDAYNTGGHVVSVREAAELVADLFGADVTWDDDADPLSLVADLSGERARAEFDYDLTPLEDALRDHGDRVT</sequence>
<dbReference type="KEGG" id="hlm:DV707_16705"/>
<dbReference type="GeneID" id="39859762"/>
<protein>
    <submittedName>
        <fullName evidence="2">NAD(P)-dependent oxidoreductase</fullName>
    </submittedName>
    <submittedName>
        <fullName evidence="3">Nucleoside-diphosphate-sugar epimerase</fullName>
    </submittedName>
</protein>
<name>A0A1H6BQ48_9EURY</name>
<dbReference type="Gene3D" id="3.40.50.720">
    <property type="entry name" value="NAD(P)-binding Rossmann-like Domain"/>
    <property type="match status" value="1"/>
</dbReference>
<dbReference type="PANTHER" id="PTHR43245">
    <property type="entry name" value="BIFUNCTIONAL POLYMYXIN RESISTANCE PROTEIN ARNA"/>
    <property type="match status" value="1"/>
</dbReference>
<proteinExistence type="predicted"/>
<accession>A0A1H6BQ48</accession>
<dbReference type="Proteomes" id="UP000236740">
    <property type="component" value="Unassembled WGS sequence"/>
</dbReference>
<dbReference type="OrthoDB" id="4907at2157"/>
<evidence type="ECO:0000313" key="2">
    <source>
        <dbReference type="EMBL" id="QCC49385.1"/>
    </source>
</evidence>
<keyword evidence="4" id="KW-1185">Reference proteome</keyword>
<evidence type="ECO:0000259" key="1">
    <source>
        <dbReference type="Pfam" id="PF01370"/>
    </source>
</evidence>
<reference evidence="2 5" key="2">
    <citation type="journal article" date="2019" name="Nat. Commun.">
        <title>A new type of DNA phosphorothioation-based antiviral system in archaea.</title>
        <authorList>
            <person name="Xiong L."/>
            <person name="Liu S."/>
            <person name="Chen S."/>
            <person name="Xiao Y."/>
            <person name="Zhu B."/>
            <person name="Gao Y."/>
            <person name="Zhang Y."/>
            <person name="Chen B."/>
            <person name="Luo J."/>
            <person name="Deng Z."/>
            <person name="Chen X."/>
            <person name="Wang L."/>
            <person name="Chen S."/>
        </authorList>
    </citation>
    <scope>NUCLEOTIDE SEQUENCE [LARGE SCALE GENOMIC DNA]</scope>
    <source>
        <strain evidence="2 5">CGMCC 1.10331</strain>
        <plasmid evidence="2 5">unnamed2</plasmid>
    </source>
</reference>
<reference evidence="3 4" key="1">
    <citation type="submission" date="2016-10" db="EMBL/GenBank/DDBJ databases">
        <authorList>
            <person name="de Groot N.N."/>
        </authorList>
    </citation>
    <scope>NUCLEOTIDE SEQUENCE [LARGE SCALE GENOMIC DNA]</scope>
    <source>
        <strain evidence="3 4">CGMCC 1.10331</strain>
    </source>
</reference>
<dbReference type="InterPro" id="IPR050177">
    <property type="entry name" value="Lipid_A_modif_metabolic_enz"/>
</dbReference>
<organism evidence="3 4">
    <name type="scientific">Halobellus limi</name>
    <dbReference type="NCBI Taxonomy" id="699433"/>
    <lineage>
        <taxon>Archaea</taxon>
        <taxon>Methanobacteriati</taxon>
        <taxon>Methanobacteriota</taxon>
        <taxon>Stenosarchaea group</taxon>
        <taxon>Halobacteria</taxon>
        <taxon>Halobacteriales</taxon>
        <taxon>Haloferacaceae</taxon>
        <taxon>Halobellus</taxon>
    </lineage>
</organism>
<dbReference type="RefSeq" id="WP_103992595.1">
    <property type="nucleotide sequence ID" value="NZ_CP031313.1"/>
</dbReference>
<dbReference type="SUPFAM" id="SSF51735">
    <property type="entry name" value="NAD(P)-binding Rossmann-fold domains"/>
    <property type="match status" value="1"/>
</dbReference>
<feature type="domain" description="NAD-dependent epimerase/dehydratase" evidence="1">
    <location>
        <begin position="3"/>
        <end position="240"/>
    </location>
</feature>
<evidence type="ECO:0000313" key="5">
    <source>
        <dbReference type="Proteomes" id="UP000296733"/>
    </source>
</evidence>
<keyword evidence="2" id="KW-0614">Plasmid</keyword>
<evidence type="ECO:0000313" key="3">
    <source>
        <dbReference type="EMBL" id="SEG62828.1"/>
    </source>
</evidence>
<dbReference type="Proteomes" id="UP000296733">
    <property type="component" value="Plasmid unnamed2"/>
</dbReference>
<dbReference type="PANTHER" id="PTHR43245:SF13">
    <property type="entry name" value="UDP-D-APIOSE_UDP-D-XYLOSE SYNTHASE 2"/>
    <property type="match status" value="1"/>
</dbReference>
<dbReference type="CDD" id="cd08946">
    <property type="entry name" value="SDR_e"/>
    <property type="match status" value="1"/>
</dbReference>
<dbReference type="InterPro" id="IPR036291">
    <property type="entry name" value="NAD(P)-bd_dom_sf"/>
</dbReference>
<geneLocation type="plasmid" evidence="2">
    <name>unnamed2</name>
</geneLocation>
<evidence type="ECO:0000313" key="4">
    <source>
        <dbReference type="Proteomes" id="UP000236740"/>
    </source>
</evidence>
<dbReference type="InterPro" id="IPR001509">
    <property type="entry name" value="Epimerase_deHydtase"/>
</dbReference>
<gene>
    <name evidence="2" type="ORF">DV707_16705</name>
    <name evidence="3" type="ORF">SAMN04488133_2923</name>
</gene>
<dbReference type="AlphaFoldDB" id="A0A1H6BQ48"/>